<dbReference type="Proteomes" id="UP000236928">
    <property type="component" value="Unassembled WGS sequence"/>
</dbReference>
<name>A0A2P4Z504_9CRYT</name>
<protein>
    <submittedName>
        <fullName evidence="2">Uncharacterized protein</fullName>
    </submittedName>
</protein>
<evidence type="ECO:0000313" key="3">
    <source>
        <dbReference type="Proteomes" id="UP000236928"/>
    </source>
</evidence>
<dbReference type="AlphaFoldDB" id="A0A2P4Z504"/>
<feature type="region of interest" description="Disordered" evidence="1">
    <location>
        <begin position="1"/>
        <end position="91"/>
    </location>
</feature>
<sequence length="693" mass="80829">MGNTNEKVDISEKDMINNDLGGAKLKKEKGEITKEMKNKVNKSDENEKIKVSKDKVGLEKEGNNSEKKSKKQFEKVDLMNDSNTPEKHEKRDSIVKFEIPLKDKLSLKKRCKLNIPPCSRVPEPDYEIKLLINDKYDGPFKLEMKNNPCEIHITGFEGVLLKRIKKRDIMFVQTIKNECIRIFIKASEDQETDNLTNSEELDSTVMYTSQYLGEVMQIICKFVNKQDCESFEFFFPFIYGIIVHSDKVKIPVSDFVDFGEYVIGTSKHILKRLDEYKNYNDKICEENMSVDEENEDDLLDSYEKKMIAQEREFFSRSNLELIYRAESPFGLEIPNSSNDDIENKEEEERISKEKQEKYSKFFPVSIIGEAESGGIITFKDISSIGLKYVPEVIEWRISKNIGGNKAEYEEVPISVSKSFQINIDHVGRYIQARVFRHIGQDLTDTYIFSEAQSNIIIPGDQFLVNISELLIYGKVYKVDISTYDALLLLSVQNPTYYIGLMRQYNYYDTYAYSPMVSCILDIKHSSIKLLIPTPSILKKYYYNSKMIPLCFSYSEFIMTKKSDWFGYFNEYPQIYECIMRQGELLGKVSLVLSVLEGQRKDISIYFSTEREKNIVYFSLLFRQLSPNFSLEEMGRESKSNKFVNFKKQFMYCFKKVNWRSRLLLLTTQQAGTYIKELGKIAKYDPNSNKNPFE</sequence>
<evidence type="ECO:0000313" key="2">
    <source>
        <dbReference type="EMBL" id="POM85165.1"/>
    </source>
</evidence>
<comment type="caution">
    <text evidence="2">The sequence shown here is derived from an EMBL/GenBank/DDBJ whole genome shotgun (WGS) entry which is preliminary data.</text>
</comment>
<dbReference type="OrthoDB" id="338345at2759"/>
<reference evidence="2 3" key="1">
    <citation type="submission" date="2014-04" db="EMBL/GenBank/DDBJ databases">
        <title>Comparative Genomics of Cryptosporidium Species.</title>
        <authorList>
            <person name="Silva J.C."/>
            <person name="Su Q."/>
            <person name="Chalmers R."/>
            <person name="Chibucos M.C."/>
            <person name="Elwin K."/>
            <person name="Godinez A."/>
            <person name="Guo F."/>
            <person name="Huynh K."/>
            <person name="Orvis J."/>
            <person name="Ott S."/>
            <person name="Sadzewicz L."/>
            <person name="Sengamalay N."/>
            <person name="Shetty A."/>
            <person name="Sun M."/>
            <person name="Tallon L."/>
            <person name="Xiao L."/>
            <person name="Zhang H."/>
            <person name="Fraser C.M."/>
            <person name="Zhu G."/>
            <person name="Kissinger J."/>
            <person name="Widmer G."/>
        </authorList>
    </citation>
    <scope>NUCLEOTIDE SEQUENCE [LARGE SCALE GENOMIC DNA]</scope>
    <source>
        <strain evidence="2 3">UKMEL1</strain>
    </source>
</reference>
<organism evidence="2 3">
    <name type="scientific">Cryptosporidium meleagridis</name>
    <dbReference type="NCBI Taxonomy" id="93969"/>
    <lineage>
        <taxon>Eukaryota</taxon>
        <taxon>Sar</taxon>
        <taxon>Alveolata</taxon>
        <taxon>Apicomplexa</taxon>
        <taxon>Conoidasida</taxon>
        <taxon>Coccidia</taxon>
        <taxon>Eucoccidiorida</taxon>
        <taxon>Eimeriorina</taxon>
        <taxon>Cryptosporidiidae</taxon>
        <taxon>Cryptosporidium</taxon>
    </lineage>
</organism>
<feature type="compositionally biased region" description="Basic and acidic residues" evidence="1">
    <location>
        <begin position="28"/>
        <end position="91"/>
    </location>
</feature>
<keyword evidence="3" id="KW-1185">Reference proteome</keyword>
<feature type="compositionally biased region" description="Basic and acidic residues" evidence="1">
    <location>
        <begin position="1"/>
        <end position="16"/>
    </location>
</feature>
<gene>
    <name evidence="2" type="ORF">CmeUKMEL1_16030</name>
</gene>
<dbReference type="VEuPathDB" id="CryptoDB:CmeUKMEL1_16030"/>
<accession>A0A2P4Z504</accession>
<proteinExistence type="predicted"/>
<evidence type="ECO:0000256" key="1">
    <source>
        <dbReference type="SAM" id="MobiDB-lite"/>
    </source>
</evidence>
<dbReference type="EMBL" id="JIBK01000049">
    <property type="protein sequence ID" value="POM85165.1"/>
    <property type="molecule type" value="Genomic_DNA"/>
</dbReference>